<organism evidence="2 3">
    <name type="scientific">Gossypium stocksii</name>
    <dbReference type="NCBI Taxonomy" id="47602"/>
    <lineage>
        <taxon>Eukaryota</taxon>
        <taxon>Viridiplantae</taxon>
        <taxon>Streptophyta</taxon>
        <taxon>Embryophyta</taxon>
        <taxon>Tracheophyta</taxon>
        <taxon>Spermatophyta</taxon>
        <taxon>Magnoliopsida</taxon>
        <taxon>eudicotyledons</taxon>
        <taxon>Gunneridae</taxon>
        <taxon>Pentapetalae</taxon>
        <taxon>rosids</taxon>
        <taxon>malvids</taxon>
        <taxon>Malvales</taxon>
        <taxon>Malvaceae</taxon>
        <taxon>Malvoideae</taxon>
        <taxon>Gossypium</taxon>
    </lineage>
</organism>
<proteinExistence type="predicted"/>
<keyword evidence="3" id="KW-1185">Reference proteome</keyword>
<gene>
    <name evidence="2" type="ORF">J1N35_039882</name>
</gene>
<sequence>MKELPRVVKPFYFFRCLRTFTYFLPDLSPPLVPNEKLPPPPNSRLPEARNGDGFCGAAMLGWVPNGQNLLLVGLMHQKRTQKRVGVDPNTKPGVVLPKTGCDEVAAAAERYGWMTQRVDAPLGALTEVDDPKERPDDEPNVEEGLIPKLEPELKGLATDAEDPKIELPEEKVAIAVNPKDENDADEEN</sequence>
<dbReference type="OrthoDB" id="986445at2759"/>
<accession>A0A9D3UD51</accession>
<evidence type="ECO:0000313" key="2">
    <source>
        <dbReference type="EMBL" id="KAH1038139.1"/>
    </source>
</evidence>
<comment type="caution">
    <text evidence="2">The sequence shown here is derived from an EMBL/GenBank/DDBJ whole genome shotgun (WGS) entry which is preliminary data.</text>
</comment>
<evidence type="ECO:0000256" key="1">
    <source>
        <dbReference type="SAM" id="MobiDB-lite"/>
    </source>
</evidence>
<dbReference type="EMBL" id="JAIQCV010000012">
    <property type="protein sequence ID" value="KAH1038139.1"/>
    <property type="molecule type" value="Genomic_DNA"/>
</dbReference>
<name>A0A9D3UD51_9ROSI</name>
<dbReference type="Proteomes" id="UP000828251">
    <property type="component" value="Unassembled WGS sequence"/>
</dbReference>
<dbReference type="AlphaFoldDB" id="A0A9D3UD51"/>
<protein>
    <submittedName>
        <fullName evidence="2">Uncharacterized protein</fullName>
    </submittedName>
</protein>
<reference evidence="2 3" key="1">
    <citation type="journal article" date="2021" name="Plant Biotechnol. J.">
        <title>Multi-omics assisted identification of the key and species-specific regulatory components of drought-tolerant mechanisms in Gossypium stocksii.</title>
        <authorList>
            <person name="Yu D."/>
            <person name="Ke L."/>
            <person name="Zhang D."/>
            <person name="Wu Y."/>
            <person name="Sun Y."/>
            <person name="Mei J."/>
            <person name="Sun J."/>
            <person name="Sun Y."/>
        </authorList>
    </citation>
    <scope>NUCLEOTIDE SEQUENCE [LARGE SCALE GENOMIC DNA]</scope>
    <source>
        <strain evidence="3">cv. E1</strain>
        <tissue evidence="2">Leaf</tissue>
    </source>
</reference>
<evidence type="ECO:0000313" key="3">
    <source>
        <dbReference type="Proteomes" id="UP000828251"/>
    </source>
</evidence>
<feature type="region of interest" description="Disordered" evidence="1">
    <location>
        <begin position="126"/>
        <end position="145"/>
    </location>
</feature>